<accession>A0A255E150</accession>
<dbReference type="SUPFAM" id="SSF54631">
    <property type="entry name" value="CBS-domain pair"/>
    <property type="match status" value="1"/>
</dbReference>
<dbReference type="AlphaFoldDB" id="A0A255E150"/>
<evidence type="ECO:0000256" key="11">
    <source>
        <dbReference type="SAM" id="Phobius"/>
    </source>
</evidence>
<dbReference type="SMART" id="SM00116">
    <property type="entry name" value="CBS"/>
    <property type="match status" value="2"/>
</dbReference>
<dbReference type="InterPro" id="IPR016169">
    <property type="entry name" value="FAD-bd_PCMH_sub2"/>
</dbReference>
<evidence type="ECO:0000313" key="14">
    <source>
        <dbReference type="Proteomes" id="UP000216533"/>
    </source>
</evidence>
<dbReference type="FunFam" id="3.10.580.10:FF:000002">
    <property type="entry name" value="Magnesium/cobalt efflux protein CorC"/>
    <property type="match status" value="1"/>
</dbReference>
<feature type="domain" description="CBS" evidence="12">
    <location>
        <begin position="276"/>
        <end position="333"/>
    </location>
</feature>
<keyword evidence="3" id="KW-1003">Cell membrane</keyword>
<keyword evidence="6 11" id="KW-1133">Transmembrane helix</keyword>
<dbReference type="Gene3D" id="3.30.465.10">
    <property type="match status" value="1"/>
</dbReference>
<feature type="region of interest" description="Disordered" evidence="10">
    <location>
        <begin position="422"/>
        <end position="453"/>
    </location>
</feature>
<evidence type="ECO:0000256" key="10">
    <source>
        <dbReference type="SAM" id="MobiDB-lite"/>
    </source>
</evidence>
<dbReference type="EMBL" id="NMVI01000025">
    <property type="protein sequence ID" value="OYN85288.1"/>
    <property type="molecule type" value="Genomic_DNA"/>
</dbReference>
<dbReference type="CDD" id="cd04590">
    <property type="entry name" value="CBS_pair_CorC_HlyC_assoc"/>
    <property type="match status" value="1"/>
</dbReference>
<evidence type="ECO:0000259" key="12">
    <source>
        <dbReference type="PROSITE" id="PS51371"/>
    </source>
</evidence>
<dbReference type="Proteomes" id="UP000216533">
    <property type="component" value="Unassembled WGS sequence"/>
</dbReference>
<dbReference type="InterPro" id="IPR002550">
    <property type="entry name" value="CNNM"/>
</dbReference>
<keyword evidence="4 11" id="KW-0812">Transmembrane</keyword>
<evidence type="ECO:0000256" key="8">
    <source>
        <dbReference type="ARBA" id="ARBA00023136"/>
    </source>
</evidence>
<organism evidence="13 14">
    <name type="scientific">Parenemella sanctibonifatiensis</name>
    <dbReference type="NCBI Taxonomy" id="2016505"/>
    <lineage>
        <taxon>Bacteria</taxon>
        <taxon>Bacillati</taxon>
        <taxon>Actinomycetota</taxon>
        <taxon>Actinomycetes</taxon>
        <taxon>Propionibacteriales</taxon>
        <taxon>Propionibacteriaceae</taxon>
        <taxon>Parenemella</taxon>
    </lineage>
</organism>
<feature type="compositionally biased region" description="Low complexity" evidence="10">
    <location>
        <begin position="437"/>
        <end position="453"/>
    </location>
</feature>
<dbReference type="Pfam" id="PF00571">
    <property type="entry name" value="CBS"/>
    <property type="match status" value="2"/>
</dbReference>
<feature type="domain" description="CBS" evidence="12">
    <location>
        <begin position="207"/>
        <end position="267"/>
    </location>
</feature>
<evidence type="ECO:0000256" key="7">
    <source>
        <dbReference type="ARBA" id="ARBA00023122"/>
    </source>
</evidence>
<dbReference type="InterPro" id="IPR044751">
    <property type="entry name" value="Ion_transp-like_CBS"/>
</dbReference>
<dbReference type="InterPro" id="IPR000644">
    <property type="entry name" value="CBS_dom"/>
</dbReference>
<dbReference type="PANTHER" id="PTHR22777">
    <property type="entry name" value="HEMOLYSIN-RELATED"/>
    <property type="match status" value="1"/>
</dbReference>
<keyword evidence="8 11" id="KW-0472">Membrane</keyword>
<dbReference type="SMART" id="SM01091">
    <property type="entry name" value="CorC_HlyC"/>
    <property type="match status" value="1"/>
</dbReference>
<comment type="subcellular location">
    <subcellularLocation>
        <location evidence="1">Cell membrane</location>
        <topology evidence="1">Multi-pass membrane protein</topology>
    </subcellularLocation>
</comment>
<evidence type="ECO:0000313" key="13">
    <source>
        <dbReference type="EMBL" id="OYN85288.1"/>
    </source>
</evidence>
<name>A0A255E150_9ACTN</name>
<dbReference type="PROSITE" id="PS51371">
    <property type="entry name" value="CBS"/>
    <property type="match status" value="2"/>
</dbReference>
<sequence>MTSAQIWLAVLGGLLTILAGLSVAIETAVQSLSKSRATALVDDERNGAERLLLIAEDPAPSVNSVRFLRTVVEVMASVVLVVLCVQVLPALWLQLVVAGIGLVLISFLVWGVAPRTLGRQHAEAVALATGGLVSAVTTVFGGFVSLLILVGNALTPGRGYVDGPFSSEAELRELVDIAEANELIEAGSSKMIHSVFDLGNTMVREVMVPRTDMVYIEHHKNLRQAVSLALRSGFSRIPVIGDDGLDDVIGVLYLKDLIKRVYDDASSQTTLKVSKMMREAAFCPDSKPVDELLREMQLTHSHLVVVIDEFGGTAGLATIEDILEEIVGEIVDEYDAEIPPVTDLGDGRFRVSSRLSVDEMGDLFGLKLDDDDVDSLGGLMAKELNKVPIHGSILHWEGLELIAERGANRRHQIATILVSQIPTDIDGPHDPSQDDPGAQAATELAAEAGRGRR</sequence>
<evidence type="ECO:0000256" key="9">
    <source>
        <dbReference type="PROSITE-ProRule" id="PRU00703"/>
    </source>
</evidence>
<dbReference type="Pfam" id="PF01595">
    <property type="entry name" value="CNNM"/>
    <property type="match status" value="1"/>
</dbReference>
<dbReference type="InterPro" id="IPR036318">
    <property type="entry name" value="FAD-bd_PCMH-like_sf"/>
</dbReference>
<proteinExistence type="inferred from homology"/>
<dbReference type="InterPro" id="IPR046342">
    <property type="entry name" value="CBS_dom_sf"/>
</dbReference>
<protein>
    <recommendedName>
        <fullName evidence="12">CBS domain-containing protein</fullName>
    </recommendedName>
</protein>
<evidence type="ECO:0000256" key="2">
    <source>
        <dbReference type="ARBA" id="ARBA00006337"/>
    </source>
</evidence>
<keyword evidence="5" id="KW-0677">Repeat</keyword>
<dbReference type="RefSeq" id="WP_094451393.1">
    <property type="nucleotide sequence ID" value="NZ_NMVI01000025.1"/>
</dbReference>
<evidence type="ECO:0000256" key="1">
    <source>
        <dbReference type="ARBA" id="ARBA00004651"/>
    </source>
</evidence>
<dbReference type="SUPFAM" id="SSF56176">
    <property type="entry name" value="FAD-binding/transporter-associated domain-like"/>
    <property type="match status" value="1"/>
</dbReference>
<dbReference type="PANTHER" id="PTHR22777:SF32">
    <property type="entry name" value="UPF0053 INNER MEMBRANE PROTEIN YFJD"/>
    <property type="match status" value="1"/>
</dbReference>
<dbReference type="GO" id="GO:0050660">
    <property type="term" value="F:flavin adenine dinucleotide binding"/>
    <property type="evidence" value="ECO:0007669"/>
    <property type="project" value="InterPro"/>
</dbReference>
<dbReference type="Pfam" id="PF03471">
    <property type="entry name" value="CorC_HlyC"/>
    <property type="match status" value="1"/>
</dbReference>
<comment type="caution">
    <text evidence="13">The sequence shown here is derived from an EMBL/GenBank/DDBJ whole genome shotgun (WGS) entry which is preliminary data.</text>
</comment>
<feature type="transmembrane region" description="Helical" evidence="11">
    <location>
        <begin position="95"/>
        <end position="113"/>
    </location>
</feature>
<dbReference type="InterPro" id="IPR005170">
    <property type="entry name" value="Transptr-assoc_dom"/>
</dbReference>
<dbReference type="GO" id="GO:0005886">
    <property type="term" value="C:plasma membrane"/>
    <property type="evidence" value="ECO:0007669"/>
    <property type="project" value="UniProtKB-SubCell"/>
</dbReference>
<evidence type="ECO:0000256" key="3">
    <source>
        <dbReference type="ARBA" id="ARBA00022475"/>
    </source>
</evidence>
<feature type="transmembrane region" description="Helical" evidence="11">
    <location>
        <begin position="125"/>
        <end position="150"/>
    </location>
</feature>
<dbReference type="Gene3D" id="3.10.580.10">
    <property type="entry name" value="CBS-domain"/>
    <property type="match status" value="1"/>
</dbReference>
<reference evidence="13 14" key="1">
    <citation type="submission" date="2017-07" db="EMBL/GenBank/DDBJ databases">
        <title>Draft whole genome sequences of clinical Proprionibacteriaceae strains.</title>
        <authorList>
            <person name="Bernier A.-M."/>
            <person name="Bernard K."/>
            <person name="Domingo M.-C."/>
        </authorList>
    </citation>
    <scope>NUCLEOTIDE SEQUENCE [LARGE SCALE GENOMIC DNA]</scope>
    <source>
        <strain evidence="13 14">NML 160184</strain>
    </source>
</reference>
<comment type="similarity">
    <text evidence="2">Belongs to the UPF0053 family.</text>
</comment>
<evidence type="ECO:0000256" key="6">
    <source>
        <dbReference type="ARBA" id="ARBA00022989"/>
    </source>
</evidence>
<keyword evidence="7 9" id="KW-0129">CBS domain</keyword>
<evidence type="ECO:0000256" key="4">
    <source>
        <dbReference type="ARBA" id="ARBA00022692"/>
    </source>
</evidence>
<evidence type="ECO:0000256" key="5">
    <source>
        <dbReference type="ARBA" id="ARBA00022737"/>
    </source>
</evidence>
<gene>
    <name evidence="13" type="ORF">CGZ92_10825</name>
</gene>